<dbReference type="InterPro" id="IPR049326">
    <property type="entry name" value="Rhodopsin_dom_fungi"/>
</dbReference>
<accession>S3DYU7</accession>
<dbReference type="GeneID" id="19468322"/>
<dbReference type="KEGG" id="glz:GLAREA_09274"/>
<evidence type="ECO:0000313" key="10">
    <source>
        <dbReference type="Proteomes" id="UP000016922"/>
    </source>
</evidence>
<feature type="transmembrane region" description="Helical" evidence="7">
    <location>
        <begin position="61"/>
        <end position="81"/>
    </location>
</feature>
<feature type="domain" description="Rhodopsin" evidence="8">
    <location>
        <begin position="49"/>
        <end position="283"/>
    </location>
</feature>
<sequence length="387" mass="42495">MAQMDLSIIPLATNPSGAPPNFTNPPSMAGTVFAVGLSLSLISIVFVSLRLYTNWTNARRLVLADYFCTFALIFLISYYALIASVGESAKHTWDVPMSILTPSYLKRIAAENFVIGPSLWASKAAILALYIQLFGKTNAWLRWTSYITILVTFCFYWSMVPLAGVYCVPKIGHAWDMSLMASCGKLAIVAPLQGAVGLATDLFILILPAPILWGLNLPPRKKLGVTLVFLAGTFAVIASTVSLYYRIRTWLGHDPTWNGSIITITTFVEGFVTVIVSCAPAISCFWLNIVTKSSIYNSIVSPRGSMANSEKVSDSDDNSEFSKNNRSRSSKPSLYGSANYEHTDAFYGKLTTMTEVRAVPVERTSKEGFIIKETSVDQSSERSFRSD</sequence>
<evidence type="ECO:0000256" key="4">
    <source>
        <dbReference type="ARBA" id="ARBA00023136"/>
    </source>
</evidence>
<comment type="subcellular location">
    <subcellularLocation>
        <location evidence="1">Membrane</location>
        <topology evidence="1">Multi-pass membrane protein</topology>
    </subcellularLocation>
</comment>
<proteinExistence type="inferred from homology"/>
<feature type="transmembrane region" description="Helical" evidence="7">
    <location>
        <begin position="113"/>
        <end position="131"/>
    </location>
</feature>
<feature type="transmembrane region" description="Helical" evidence="7">
    <location>
        <begin position="225"/>
        <end position="247"/>
    </location>
</feature>
<dbReference type="HOGENOM" id="CLU_028200_12_8_1"/>
<evidence type="ECO:0000256" key="5">
    <source>
        <dbReference type="ARBA" id="ARBA00038359"/>
    </source>
</evidence>
<dbReference type="OMA" id="DDYLCVF"/>
<evidence type="ECO:0000259" key="8">
    <source>
        <dbReference type="Pfam" id="PF20684"/>
    </source>
</evidence>
<gene>
    <name evidence="9" type="ORF">GLAREA_09274</name>
</gene>
<dbReference type="Proteomes" id="UP000016922">
    <property type="component" value="Unassembled WGS sequence"/>
</dbReference>
<evidence type="ECO:0000256" key="7">
    <source>
        <dbReference type="SAM" id="Phobius"/>
    </source>
</evidence>
<dbReference type="RefSeq" id="XP_008076426.1">
    <property type="nucleotide sequence ID" value="XM_008078235.1"/>
</dbReference>
<evidence type="ECO:0000313" key="9">
    <source>
        <dbReference type="EMBL" id="EPE37111.1"/>
    </source>
</evidence>
<dbReference type="InterPro" id="IPR052337">
    <property type="entry name" value="SAT4-like"/>
</dbReference>
<keyword evidence="4 7" id="KW-0472">Membrane</keyword>
<keyword evidence="3 7" id="KW-1133">Transmembrane helix</keyword>
<protein>
    <recommendedName>
        <fullName evidence="8">Rhodopsin domain-containing protein</fullName>
    </recommendedName>
</protein>
<organism evidence="9 10">
    <name type="scientific">Glarea lozoyensis (strain ATCC 20868 / MF5171)</name>
    <dbReference type="NCBI Taxonomy" id="1116229"/>
    <lineage>
        <taxon>Eukaryota</taxon>
        <taxon>Fungi</taxon>
        <taxon>Dikarya</taxon>
        <taxon>Ascomycota</taxon>
        <taxon>Pezizomycotina</taxon>
        <taxon>Leotiomycetes</taxon>
        <taxon>Helotiales</taxon>
        <taxon>Helotiaceae</taxon>
        <taxon>Glarea</taxon>
    </lineage>
</organism>
<dbReference type="OrthoDB" id="5342292at2759"/>
<feature type="transmembrane region" description="Helical" evidence="7">
    <location>
        <begin position="186"/>
        <end position="213"/>
    </location>
</feature>
<evidence type="ECO:0000256" key="3">
    <source>
        <dbReference type="ARBA" id="ARBA00022989"/>
    </source>
</evidence>
<name>S3DYU7_GLAL2</name>
<feature type="transmembrane region" description="Helical" evidence="7">
    <location>
        <begin position="143"/>
        <end position="166"/>
    </location>
</feature>
<dbReference type="eggNOG" id="ENOG502RZQZ">
    <property type="taxonomic scope" value="Eukaryota"/>
</dbReference>
<keyword evidence="2 7" id="KW-0812">Transmembrane</keyword>
<dbReference type="Pfam" id="PF20684">
    <property type="entry name" value="Fung_rhodopsin"/>
    <property type="match status" value="1"/>
</dbReference>
<dbReference type="AlphaFoldDB" id="S3DYU7"/>
<feature type="transmembrane region" description="Helical" evidence="7">
    <location>
        <begin position="28"/>
        <end position="49"/>
    </location>
</feature>
<dbReference type="GO" id="GO:0016020">
    <property type="term" value="C:membrane"/>
    <property type="evidence" value="ECO:0007669"/>
    <property type="project" value="UniProtKB-SubCell"/>
</dbReference>
<reference evidence="9 10" key="1">
    <citation type="journal article" date="2013" name="BMC Genomics">
        <title>Genomics-driven discovery of the pneumocandin biosynthetic gene cluster in the fungus Glarea lozoyensis.</title>
        <authorList>
            <person name="Chen L."/>
            <person name="Yue Q."/>
            <person name="Zhang X."/>
            <person name="Xiang M."/>
            <person name="Wang C."/>
            <person name="Li S."/>
            <person name="Che Y."/>
            <person name="Ortiz-Lopez F.J."/>
            <person name="Bills G.F."/>
            <person name="Liu X."/>
            <person name="An Z."/>
        </authorList>
    </citation>
    <scope>NUCLEOTIDE SEQUENCE [LARGE SCALE GENOMIC DNA]</scope>
    <source>
        <strain evidence="10">ATCC 20868 / MF5171</strain>
    </source>
</reference>
<comment type="similarity">
    <text evidence="5">Belongs to the SAT4 family.</text>
</comment>
<evidence type="ECO:0000256" key="1">
    <source>
        <dbReference type="ARBA" id="ARBA00004141"/>
    </source>
</evidence>
<evidence type="ECO:0000256" key="6">
    <source>
        <dbReference type="SAM" id="MobiDB-lite"/>
    </source>
</evidence>
<evidence type="ECO:0000256" key="2">
    <source>
        <dbReference type="ARBA" id="ARBA00022692"/>
    </source>
</evidence>
<dbReference type="EMBL" id="KE145352">
    <property type="protein sequence ID" value="EPE37111.1"/>
    <property type="molecule type" value="Genomic_DNA"/>
</dbReference>
<feature type="transmembrane region" description="Helical" evidence="7">
    <location>
        <begin position="267"/>
        <end position="289"/>
    </location>
</feature>
<dbReference type="PANTHER" id="PTHR33048">
    <property type="entry name" value="PTH11-LIKE INTEGRAL MEMBRANE PROTEIN (AFU_ORTHOLOGUE AFUA_5G11245)"/>
    <property type="match status" value="1"/>
</dbReference>
<feature type="region of interest" description="Disordered" evidence="6">
    <location>
        <begin position="304"/>
        <end position="336"/>
    </location>
</feature>
<dbReference type="PANTHER" id="PTHR33048:SF146">
    <property type="entry name" value="INTEGRAL MEMBRANE PROTEIN"/>
    <property type="match status" value="1"/>
</dbReference>
<keyword evidence="10" id="KW-1185">Reference proteome</keyword>